<comment type="pathway">
    <text evidence="2">Lipid metabolism; fatty acid biosynthesis.</text>
</comment>
<keyword evidence="2" id="KW-0444">Lipid biosynthesis</keyword>
<keyword evidence="2" id="KW-0092">Biotin</keyword>
<name>A0ABV3SLA5_9HYPH</name>
<dbReference type="Gene3D" id="2.40.50.100">
    <property type="match status" value="1"/>
</dbReference>
<dbReference type="Pfam" id="PF00364">
    <property type="entry name" value="Biotin_lipoyl"/>
    <property type="match status" value="1"/>
</dbReference>
<dbReference type="Proteomes" id="UP001556692">
    <property type="component" value="Unassembled WGS sequence"/>
</dbReference>
<evidence type="ECO:0000256" key="2">
    <source>
        <dbReference type="RuleBase" id="RU364072"/>
    </source>
</evidence>
<keyword evidence="2" id="KW-0443">Lipid metabolism</keyword>
<dbReference type="SUPFAM" id="SSF51230">
    <property type="entry name" value="Single hybrid motif"/>
    <property type="match status" value="1"/>
</dbReference>
<keyword evidence="6" id="KW-1185">Reference proteome</keyword>
<accession>A0ABV3SLA5</accession>
<evidence type="ECO:0000313" key="5">
    <source>
        <dbReference type="EMBL" id="MEX0407286.1"/>
    </source>
</evidence>
<protein>
    <recommendedName>
        <fullName evidence="2">Biotin carboxyl carrier protein of acetyl-CoA carboxylase</fullName>
    </recommendedName>
</protein>
<feature type="region of interest" description="Disordered" evidence="3">
    <location>
        <begin position="74"/>
        <end position="96"/>
    </location>
</feature>
<dbReference type="RefSeq" id="WP_367955170.1">
    <property type="nucleotide sequence ID" value="NZ_JBDPGJ010000004.1"/>
</dbReference>
<comment type="caution">
    <text evidence="5">The sequence shown here is derived from an EMBL/GenBank/DDBJ whole genome shotgun (WGS) entry which is preliminary data.</text>
</comment>
<feature type="domain" description="Lipoyl-binding" evidence="4">
    <location>
        <begin position="101"/>
        <end position="171"/>
    </location>
</feature>
<dbReference type="CDD" id="cd06850">
    <property type="entry name" value="biotinyl_domain"/>
    <property type="match status" value="1"/>
</dbReference>
<dbReference type="InterPro" id="IPR011053">
    <property type="entry name" value="Single_hybrid_motif"/>
</dbReference>
<dbReference type="EMBL" id="JBDPGJ010000004">
    <property type="protein sequence ID" value="MEX0407286.1"/>
    <property type="molecule type" value="Genomic_DNA"/>
</dbReference>
<dbReference type="InterPro" id="IPR001249">
    <property type="entry name" value="AcCoA_biotinCC"/>
</dbReference>
<keyword evidence="2" id="KW-0275">Fatty acid biosynthesis</keyword>
<sequence length="178" mass="18390">MSLTPDDVKRILELVQNSAFDELRLEAGDLKLVVSKHGRIVDAGGAATAEARLAPTAAPPASAPASPVPAVAPAQAAPAAAAAAPKSPAGSSSDESNLIPIKSPIVGIFYISPEPEAPPYVETGAEIDEDSTVGLVEVMKVFNAVRSGVRGTVVRRLVGNSEFVEFGQPLFLVRPAER</sequence>
<evidence type="ECO:0000256" key="3">
    <source>
        <dbReference type="SAM" id="MobiDB-lite"/>
    </source>
</evidence>
<dbReference type="InterPro" id="IPR000089">
    <property type="entry name" value="Biotin_lipoyl"/>
</dbReference>
<evidence type="ECO:0000259" key="4">
    <source>
        <dbReference type="Pfam" id="PF00364"/>
    </source>
</evidence>
<keyword evidence="2" id="KW-0276">Fatty acid metabolism</keyword>
<gene>
    <name evidence="5" type="ORF">ABGN05_16630</name>
</gene>
<comment type="function">
    <text evidence="1 2">This protein is a component of the acetyl coenzyme A carboxylase complex; first, biotin carboxylase catalyzes the carboxylation of the carrier protein and then the transcarboxylase transfers the carboxyl group to form malonyl-CoA.</text>
</comment>
<reference evidence="5 6" key="1">
    <citation type="submission" date="2024-05" db="EMBL/GenBank/DDBJ databases">
        <authorList>
            <person name="Jiang F."/>
        </authorList>
    </citation>
    <scope>NUCLEOTIDE SEQUENCE [LARGE SCALE GENOMIC DNA]</scope>
    <source>
        <strain evidence="5 6">LZ166</strain>
    </source>
</reference>
<proteinExistence type="predicted"/>
<evidence type="ECO:0000256" key="1">
    <source>
        <dbReference type="ARBA" id="ARBA00003761"/>
    </source>
</evidence>
<dbReference type="PRINTS" id="PR01071">
    <property type="entry name" value="ACOABIOTINCC"/>
</dbReference>
<evidence type="ECO:0000313" key="6">
    <source>
        <dbReference type="Proteomes" id="UP001556692"/>
    </source>
</evidence>
<feature type="compositionally biased region" description="Low complexity" evidence="3">
    <location>
        <begin position="74"/>
        <end position="93"/>
    </location>
</feature>
<organism evidence="5 6">
    <name type="scientific">Aquibium pacificus</name>
    <dbReference type="NCBI Taxonomy" id="3153579"/>
    <lineage>
        <taxon>Bacteria</taxon>
        <taxon>Pseudomonadati</taxon>
        <taxon>Pseudomonadota</taxon>
        <taxon>Alphaproteobacteria</taxon>
        <taxon>Hyphomicrobiales</taxon>
        <taxon>Phyllobacteriaceae</taxon>
        <taxon>Aquibium</taxon>
    </lineage>
</organism>